<protein>
    <submittedName>
        <fullName evidence="1">Uncharacterized protein</fullName>
    </submittedName>
</protein>
<keyword evidence="2" id="KW-1185">Reference proteome</keyword>
<evidence type="ECO:0000313" key="1">
    <source>
        <dbReference type="EMBL" id="GFO34251.1"/>
    </source>
</evidence>
<proteinExistence type="predicted"/>
<dbReference type="Proteomes" id="UP000735302">
    <property type="component" value="Unassembled WGS sequence"/>
</dbReference>
<name>A0AAV4CQX1_9GAST</name>
<dbReference type="EMBL" id="BLXT01006878">
    <property type="protein sequence ID" value="GFO34251.1"/>
    <property type="molecule type" value="Genomic_DNA"/>
</dbReference>
<sequence>MPYFGSDVPLPNTKRLSGPLTDNLCDKCAADDLDTDEFNNDAVILMRMVIKMIMKIVKMSRKGLEIDHDNDEKMSVMIMRTPK</sequence>
<gene>
    <name evidence="1" type="ORF">PoB_006075600</name>
</gene>
<comment type="caution">
    <text evidence="1">The sequence shown here is derived from an EMBL/GenBank/DDBJ whole genome shotgun (WGS) entry which is preliminary data.</text>
</comment>
<evidence type="ECO:0000313" key="2">
    <source>
        <dbReference type="Proteomes" id="UP000735302"/>
    </source>
</evidence>
<reference evidence="1 2" key="1">
    <citation type="journal article" date="2021" name="Elife">
        <title>Chloroplast acquisition without the gene transfer in kleptoplastic sea slugs, Plakobranchus ocellatus.</title>
        <authorList>
            <person name="Maeda T."/>
            <person name="Takahashi S."/>
            <person name="Yoshida T."/>
            <person name="Shimamura S."/>
            <person name="Takaki Y."/>
            <person name="Nagai Y."/>
            <person name="Toyoda A."/>
            <person name="Suzuki Y."/>
            <person name="Arimoto A."/>
            <person name="Ishii H."/>
            <person name="Satoh N."/>
            <person name="Nishiyama T."/>
            <person name="Hasebe M."/>
            <person name="Maruyama T."/>
            <person name="Minagawa J."/>
            <person name="Obokata J."/>
            <person name="Shigenobu S."/>
        </authorList>
    </citation>
    <scope>NUCLEOTIDE SEQUENCE [LARGE SCALE GENOMIC DNA]</scope>
</reference>
<dbReference type="AlphaFoldDB" id="A0AAV4CQX1"/>
<accession>A0AAV4CQX1</accession>
<organism evidence="1 2">
    <name type="scientific">Plakobranchus ocellatus</name>
    <dbReference type="NCBI Taxonomy" id="259542"/>
    <lineage>
        <taxon>Eukaryota</taxon>
        <taxon>Metazoa</taxon>
        <taxon>Spiralia</taxon>
        <taxon>Lophotrochozoa</taxon>
        <taxon>Mollusca</taxon>
        <taxon>Gastropoda</taxon>
        <taxon>Heterobranchia</taxon>
        <taxon>Euthyneura</taxon>
        <taxon>Panpulmonata</taxon>
        <taxon>Sacoglossa</taxon>
        <taxon>Placobranchoidea</taxon>
        <taxon>Plakobranchidae</taxon>
        <taxon>Plakobranchus</taxon>
    </lineage>
</organism>